<protein>
    <submittedName>
        <fullName evidence="1">Uncharacterized protein</fullName>
    </submittedName>
</protein>
<sequence>MVELLEYRSYWRPGAMLKYGSFGGSVNYLSAVNHGVAWSTKKISLQQFICFVLN</sequence>
<reference evidence="1" key="1">
    <citation type="journal article" date="2020" name="Stud. Mycol.">
        <title>101 Dothideomycetes genomes: a test case for predicting lifestyles and emergence of pathogens.</title>
        <authorList>
            <person name="Haridas S."/>
            <person name="Albert R."/>
            <person name="Binder M."/>
            <person name="Bloem J."/>
            <person name="Labutti K."/>
            <person name="Salamov A."/>
            <person name="Andreopoulos B."/>
            <person name="Baker S."/>
            <person name="Barry K."/>
            <person name="Bills G."/>
            <person name="Bluhm B."/>
            <person name="Cannon C."/>
            <person name="Castanera R."/>
            <person name="Culley D."/>
            <person name="Daum C."/>
            <person name="Ezra D."/>
            <person name="Gonzalez J."/>
            <person name="Henrissat B."/>
            <person name="Kuo A."/>
            <person name="Liang C."/>
            <person name="Lipzen A."/>
            <person name="Lutzoni F."/>
            <person name="Magnuson J."/>
            <person name="Mondo S."/>
            <person name="Nolan M."/>
            <person name="Ohm R."/>
            <person name="Pangilinan J."/>
            <person name="Park H.-J."/>
            <person name="Ramirez L."/>
            <person name="Alfaro M."/>
            <person name="Sun H."/>
            <person name="Tritt A."/>
            <person name="Yoshinaga Y."/>
            <person name="Zwiers L.-H."/>
            <person name="Turgeon B."/>
            <person name="Goodwin S."/>
            <person name="Spatafora J."/>
            <person name="Crous P."/>
            <person name="Grigoriev I."/>
        </authorList>
    </citation>
    <scope>NUCLEOTIDE SEQUENCE</scope>
    <source>
        <strain evidence="1">CBS 101060</strain>
    </source>
</reference>
<dbReference type="AlphaFoldDB" id="A0A9P4VNW2"/>
<evidence type="ECO:0000313" key="1">
    <source>
        <dbReference type="EMBL" id="KAF2840221.1"/>
    </source>
</evidence>
<organism evidence="1 2">
    <name type="scientific">Patellaria atrata CBS 101060</name>
    <dbReference type="NCBI Taxonomy" id="1346257"/>
    <lineage>
        <taxon>Eukaryota</taxon>
        <taxon>Fungi</taxon>
        <taxon>Dikarya</taxon>
        <taxon>Ascomycota</taxon>
        <taxon>Pezizomycotina</taxon>
        <taxon>Dothideomycetes</taxon>
        <taxon>Dothideomycetes incertae sedis</taxon>
        <taxon>Patellariales</taxon>
        <taxon>Patellariaceae</taxon>
        <taxon>Patellaria</taxon>
    </lineage>
</organism>
<accession>A0A9P4VNW2</accession>
<dbReference type="Proteomes" id="UP000799429">
    <property type="component" value="Unassembled WGS sequence"/>
</dbReference>
<dbReference type="EMBL" id="MU006093">
    <property type="protein sequence ID" value="KAF2840221.1"/>
    <property type="molecule type" value="Genomic_DNA"/>
</dbReference>
<keyword evidence="2" id="KW-1185">Reference proteome</keyword>
<name>A0A9P4VNW2_9PEZI</name>
<proteinExistence type="predicted"/>
<evidence type="ECO:0000313" key="2">
    <source>
        <dbReference type="Proteomes" id="UP000799429"/>
    </source>
</evidence>
<gene>
    <name evidence="1" type="ORF">M501DRAFT_1002531</name>
</gene>
<comment type="caution">
    <text evidence="1">The sequence shown here is derived from an EMBL/GenBank/DDBJ whole genome shotgun (WGS) entry which is preliminary data.</text>
</comment>